<comment type="caution">
    <text evidence="6">The sequence shown here is derived from an EMBL/GenBank/DDBJ whole genome shotgun (WGS) entry which is preliminary data.</text>
</comment>
<dbReference type="Pfam" id="PF01451">
    <property type="entry name" value="LMWPc"/>
    <property type="match status" value="1"/>
</dbReference>
<dbReference type="PRINTS" id="PR00719">
    <property type="entry name" value="LMWPTPASE"/>
</dbReference>
<evidence type="ECO:0000313" key="6">
    <source>
        <dbReference type="EMBL" id="MEY1661806.1"/>
    </source>
</evidence>
<feature type="domain" description="Phosphotyrosine protein phosphatase I" evidence="5">
    <location>
        <begin position="3"/>
        <end position="156"/>
    </location>
</feature>
<dbReference type="SMART" id="SM00226">
    <property type="entry name" value="LMWPc"/>
    <property type="match status" value="1"/>
</dbReference>
<evidence type="ECO:0000259" key="5">
    <source>
        <dbReference type="SMART" id="SM00226"/>
    </source>
</evidence>
<keyword evidence="7" id="KW-1185">Reference proteome</keyword>
<accession>A0ABV4AG40</accession>
<evidence type="ECO:0000256" key="1">
    <source>
        <dbReference type="ARBA" id="ARBA00011063"/>
    </source>
</evidence>
<evidence type="ECO:0000313" key="7">
    <source>
        <dbReference type="Proteomes" id="UP001562065"/>
    </source>
</evidence>
<keyword evidence="4" id="KW-0904">Protein phosphatase</keyword>
<dbReference type="InterPro" id="IPR017867">
    <property type="entry name" value="Tyr_phospatase_low_mol_wt"/>
</dbReference>
<keyword evidence="3 6" id="KW-0378">Hydrolase</keyword>
<dbReference type="GO" id="GO:0004725">
    <property type="term" value="F:protein tyrosine phosphatase activity"/>
    <property type="evidence" value="ECO:0007669"/>
    <property type="project" value="UniProtKB-EC"/>
</dbReference>
<evidence type="ECO:0000256" key="3">
    <source>
        <dbReference type="ARBA" id="ARBA00022801"/>
    </source>
</evidence>
<dbReference type="Proteomes" id="UP001562065">
    <property type="component" value="Unassembled WGS sequence"/>
</dbReference>
<dbReference type="SUPFAM" id="SSF52788">
    <property type="entry name" value="Phosphotyrosine protein phosphatases I"/>
    <property type="match status" value="1"/>
</dbReference>
<dbReference type="EMBL" id="JBGCUO010000001">
    <property type="protein sequence ID" value="MEY1661806.1"/>
    <property type="molecule type" value="Genomic_DNA"/>
</dbReference>
<evidence type="ECO:0000256" key="4">
    <source>
        <dbReference type="ARBA" id="ARBA00022912"/>
    </source>
</evidence>
<organism evidence="6 7">
    <name type="scientific">Isoalcanivorax beigongshangi</name>
    <dbReference type="NCBI Taxonomy" id="3238810"/>
    <lineage>
        <taxon>Bacteria</taxon>
        <taxon>Pseudomonadati</taxon>
        <taxon>Pseudomonadota</taxon>
        <taxon>Gammaproteobacteria</taxon>
        <taxon>Oceanospirillales</taxon>
        <taxon>Alcanivoracaceae</taxon>
        <taxon>Isoalcanivorax</taxon>
    </lineage>
</organism>
<dbReference type="PANTHER" id="PTHR11717">
    <property type="entry name" value="LOW MOLECULAR WEIGHT PROTEIN TYROSINE PHOSPHATASE"/>
    <property type="match status" value="1"/>
</dbReference>
<sequence length="167" mass="18259">MTVSVLFVCLGNICRSPTADGVLRQRIAEAGWADVVRVDSAGTGDWHLGKGPDPRSTAAARERGYDLSSLRARQVSAEDFAAFDYVLAMDRSNLDALRAMCPAQYTGHLSLFLDFHPRRGADGIPEEVPDPYYGDEHGFPQVLDLVEAACDGLLAHLADRYRLPARP</sequence>
<comment type="similarity">
    <text evidence="1">Belongs to the low molecular weight phosphotyrosine protein phosphatase family.</text>
</comment>
<dbReference type="Gene3D" id="3.40.50.2300">
    <property type="match status" value="1"/>
</dbReference>
<evidence type="ECO:0000256" key="2">
    <source>
        <dbReference type="ARBA" id="ARBA00013064"/>
    </source>
</evidence>
<dbReference type="EC" id="3.1.3.48" evidence="2"/>
<reference evidence="6 7" key="1">
    <citation type="submission" date="2024-07" db="EMBL/GenBank/DDBJ databases">
        <authorList>
            <person name="Ren Q."/>
        </authorList>
    </citation>
    <scope>NUCLEOTIDE SEQUENCE [LARGE SCALE GENOMIC DNA]</scope>
    <source>
        <strain evidence="6 7">REN37</strain>
    </source>
</reference>
<dbReference type="PANTHER" id="PTHR11717:SF7">
    <property type="entry name" value="LOW MOLECULAR WEIGHT PHOSPHOTYROSINE PROTEIN PHOSPHATASE"/>
    <property type="match status" value="1"/>
</dbReference>
<proteinExistence type="inferred from homology"/>
<dbReference type="CDD" id="cd16343">
    <property type="entry name" value="LMWPTP"/>
    <property type="match status" value="1"/>
</dbReference>
<name>A0ABV4AG40_9GAMM</name>
<dbReference type="InterPro" id="IPR050438">
    <property type="entry name" value="LMW_PTPase"/>
</dbReference>
<dbReference type="InterPro" id="IPR023485">
    <property type="entry name" value="Ptyr_pPase"/>
</dbReference>
<protein>
    <recommendedName>
        <fullName evidence="2">protein-tyrosine-phosphatase</fullName>
        <ecNumber evidence="2">3.1.3.48</ecNumber>
    </recommendedName>
</protein>
<dbReference type="RefSeq" id="WP_369455055.1">
    <property type="nucleotide sequence ID" value="NZ_JBGCUO010000001.1"/>
</dbReference>
<gene>
    <name evidence="6" type="ORF">AB5I84_06550</name>
</gene>
<dbReference type="InterPro" id="IPR036196">
    <property type="entry name" value="Ptyr_pPase_sf"/>
</dbReference>